<organism evidence="1">
    <name type="scientific">Hexamita inflata</name>
    <dbReference type="NCBI Taxonomy" id="28002"/>
    <lineage>
        <taxon>Eukaryota</taxon>
        <taxon>Metamonada</taxon>
        <taxon>Diplomonadida</taxon>
        <taxon>Hexamitidae</taxon>
        <taxon>Hexamitinae</taxon>
        <taxon>Hexamita</taxon>
    </lineage>
</organism>
<reference evidence="1" key="1">
    <citation type="submission" date="2023-06" db="EMBL/GenBank/DDBJ databases">
        <authorList>
            <person name="Kurt Z."/>
        </authorList>
    </citation>
    <scope>NUCLEOTIDE SEQUENCE</scope>
</reference>
<comment type="caution">
    <text evidence="1">The sequence shown here is derived from an EMBL/GenBank/DDBJ whole genome shotgun (WGS) entry which is preliminary data.</text>
</comment>
<proteinExistence type="predicted"/>
<protein>
    <submittedName>
        <fullName evidence="2">Hypothetical_protein</fullName>
    </submittedName>
</protein>
<dbReference type="Proteomes" id="UP001642409">
    <property type="component" value="Unassembled WGS sequence"/>
</dbReference>
<sequence length="164" mass="19506">MIANFKILRLNPTSWCDVGKTRRGKWDYPSLYSFHFLETAQTDFIETFESKTWALATQCFHFQNGLNPSFMPTQQRPNRALTESLADQFHRIRQLTFQKLVLASQFLFARYFLRLAREVDSLYWHCLVVVAFDASFHQLDQVPRILFRLYIYISLPRDGTNERL</sequence>
<evidence type="ECO:0000313" key="1">
    <source>
        <dbReference type="EMBL" id="CAI9966301.1"/>
    </source>
</evidence>
<accession>A0AA86QUK5</accession>
<gene>
    <name evidence="1" type="ORF">HINF_LOCUS53946</name>
    <name evidence="2" type="ORF">HINF_LOCUS65566</name>
</gene>
<evidence type="ECO:0000313" key="2">
    <source>
        <dbReference type="EMBL" id="CAL6090979.1"/>
    </source>
</evidence>
<evidence type="ECO:0000313" key="3">
    <source>
        <dbReference type="Proteomes" id="UP001642409"/>
    </source>
</evidence>
<keyword evidence="3" id="KW-1185">Reference proteome</keyword>
<name>A0AA86QUK5_9EUKA</name>
<dbReference type="AlphaFoldDB" id="A0AA86QUK5"/>
<dbReference type="EMBL" id="CATOUU010001005">
    <property type="protein sequence ID" value="CAI9966301.1"/>
    <property type="molecule type" value="Genomic_DNA"/>
</dbReference>
<dbReference type="EMBL" id="CAXDID020000432">
    <property type="protein sequence ID" value="CAL6090979.1"/>
    <property type="molecule type" value="Genomic_DNA"/>
</dbReference>
<reference evidence="2 3" key="2">
    <citation type="submission" date="2024-07" db="EMBL/GenBank/DDBJ databases">
        <authorList>
            <person name="Akdeniz Z."/>
        </authorList>
    </citation>
    <scope>NUCLEOTIDE SEQUENCE [LARGE SCALE GENOMIC DNA]</scope>
</reference>